<keyword evidence="2" id="KW-0378">Hydrolase</keyword>
<gene>
    <name evidence="4" type="ORF">HGRIS_005155</name>
</gene>
<comment type="caution">
    <text evidence="4">The sequence shown here is derived from an EMBL/GenBank/DDBJ whole genome shotgun (WGS) entry which is preliminary data.</text>
</comment>
<dbReference type="Pfam" id="PF00135">
    <property type="entry name" value="COesterase"/>
    <property type="match status" value="1"/>
</dbReference>
<evidence type="ECO:0000313" key="4">
    <source>
        <dbReference type="EMBL" id="KAL0953998.1"/>
    </source>
</evidence>
<dbReference type="SUPFAM" id="SSF53474">
    <property type="entry name" value="alpha/beta-Hydrolases"/>
    <property type="match status" value="1"/>
</dbReference>
<dbReference type="Proteomes" id="UP001556367">
    <property type="component" value="Unassembled WGS sequence"/>
</dbReference>
<evidence type="ECO:0000313" key="5">
    <source>
        <dbReference type="Proteomes" id="UP001556367"/>
    </source>
</evidence>
<accession>A0ABR3JF04</accession>
<dbReference type="EMBL" id="JASNQZ010000008">
    <property type="protein sequence ID" value="KAL0953998.1"/>
    <property type="molecule type" value="Genomic_DNA"/>
</dbReference>
<dbReference type="Gene3D" id="3.40.50.1820">
    <property type="entry name" value="alpha/beta hydrolase"/>
    <property type="match status" value="1"/>
</dbReference>
<dbReference type="PANTHER" id="PTHR43918:SF4">
    <property type="entry name" value="CARBOXYLIC ESTER HYDROLASE"/>
    <property type="match status" value="1"/>
</dbReference>
<protein>
    <recommendedName>
        <fullName evidence="3">Carboxylesterase type B domain-containing protein</fullName>
    </recommendedName>
</protein>
<dbReference type="PANTHER" id="PTHR43918">
    <property type="entry name" value="ACETYLCHOLINESTERASE"/>
    <property type="match status" value="1"/>
</dbReference>
<name>A0ABR3JF04_9AGAR</name>
<evidence type="ECO:0000259" key="3">
    <source>
        <dbReference type="Pfam" id="PF00135"/>
    </source>
</evidence>
<evidence type="ECO:0000256" key="2">
    <source>
        <dbReference type="ARBA" id="ARBA00022801"/>
    </source>
</evidence>
<evidence type="ECO:0000256" key="1">
    <source>
        <dbReference type="ARBA" id="ARBA00005964"/>
    </source>
</evidence>
<keyword evidence="5" id="KW-1185">Reference proteome</keyword>
<dbReference type="InterPro" id="IPR029058">
    <property type="entry name" value="AB_hydrolase_fold"/>
</dbReference>
<sequence length="101" mass="10958">MSEDCLKINVQRPAGTRSGSKLPVMAWIHGGAFHSGTSSSPWFNATELISQSVSRGTPIIYVNFNSRQVGAKLKISASKISCWLWIGFKSTSRASEATNPK</sequence>
<organism evidence="4 5">
    <name type="scientific">Hohenbuehelia grisea</name>
    <dbReference type="NCBI Taxonomy" id="104357"/>
    <lineage>
        <taxon>Eukaryota</taxon>
        <taxon>Fungi</taxon>
        <taxon>Dikarya</taxon>
        <taxon>Basidiomycota</taxon>
        <taxon>Agaricomycotina</taxon>
        <taxon>Agaricomycetes</taxon>
        <taxon>Agaricomycetidae</taxon>
        <taxon>Agaricales</taxon>
        <taxon>Pleurotineae</taxon>
        <taxon>Pleurotaceae</taxon>
        <taxon>Hohenbuehelia</taxon>
    </lineage>
</organism>
<proteinExistence type="inferred from homology"/>
<reference evidence="5" key="1">
    <citation type="submission" date="2024-06" db="EMBL/GenBank/DDBJ databases">
        <title>Multi-omics analyses provide insights into the biosynthesis of the anticancer antibiotic pleurotin in Hohenbuehelia grisea.</title>
        <authorList>
            <person name="Weaver J.A."/>
            <person name="Alberti F."/>
        </authorList>
    </citation>
    <scope>NUCLEOTIDE SEQUENCE [LARGE SCALE GENOMIC DNA]</scope>
    <source>
        <strain evidence="5">T-177</strain>
    </source>
</reference>
<feature type="domain" description="Carboxylesterase type B" evidence="3">
    <location>
        <begin position="1"/>
        <end position="66"/>
    </location>
</feature>
<comment type="similarity">
    <text evidence="1">Belongs to the type-B carboxylesterase/lipase family.</text>
</comment>
<dbReference type="InterPro" id="IPR002018">
    <property type="entry name" value="CarbesteraseB"/>
</dbReference>
<dbReference type="InterPro" id="IPR050654">
    <property type="entry name" value="AChE-related_enzymes"/>
</dbReference>